<evidence type="ECO:0000313" key="4">
    <source>
        <dbReference type="Proteomes" id="UP000509667"/>
    </source>
</evidence>
<dbReference type="SUPFAM" id="SSF51905">
    <property type="entry name" value="FAD/NAD(P)-binding domain"/>
    <property type="match status" value="1"/>
</dbReference>
<dbReference type="RefSeq" id="WP_179911178.1">
    <property type="nucleotide sequence ID" value="NZ_CP058910.1"/>
</dbReference>
<dbReference type="Gene3D" id="3.50.50.60">
    <property type="entry name" value="FAD/NAD(P)-binding domain"/>
    <property type="match status" value="2"/>
</dbReference>
<dbReference type="AlphaFoldDB" id="A0A7D5T4T1"/>
<dbReference type="EMBL" id="CP058910">
    <property type="protein sequence ID" value="QLH77249.1"/>
    <property type="molecule type" value="Genomic_DNA"/>
</dbReference>
<organism evidence="3 4">
    <name type="scientific">Halosimplex rubrum</name>
    <dbReference type="NCBI Taxonomy" id="869889"/>
    <lineage>
        <taxon>Archaea</taxon>
        <taxon>Methanobacteriati</taxon>
        <taxon>Methanobacteriota</taxon>
        <taxon>Stenosarchaea group</taxon>
        <taxon>Halobacteria</taxon>
        <taxon>Halobacteriales</taxon>
        <taxon>Haloarculaceae</taxon>
        <taxon>Halosimplex</taxon>
    </lineage>
</organism>
<dbReference type="KEGG" id="hrr:HZS55_08075"/>
<feature type="region of interest" description="Disordered" evidence="1">
    <location>
        <begin position="25"/>
        <end position="86"/>
    </location>
</feature>
<evidence type="ECO:0000259" key="2">
    <source>
        <dbReference type="Pfam" id="PF01494"/>
    </source>
</evidence>
<accession>A0A7D5T4T1</accession>
<protein>
    <recommendedName>
        <fullName evidence="2">FAD-binding domain-containing protein</fullName>
    </recommendedName>
</protein>
<dbReference type="Proteomes" id="UP000509667">
    <property type="component" value="Chromosome"/>
</dbReference>
<gene>
    <name evidence="3" type="ORF">HZS55_08075</name>
</gene>
<feature type="region of interest" description="Disordered" evidence="1">
    <location>
        <begin position="290"/>
        <end position="329"/>
    </location>
</feature>
<feature type="compositionally biased region" description="Basic and acidic residues" evidence="1">
    <location>
        <begin position="35"/>
        <end position="48"/>
    </location>
</feature>
<reference evidence="3 4" key="1">
    <citation type="submission" date="2020-07" db="EMBL/GenBank/DDBJ databases">
        <title>Halosimplex pelagicum sp. nov. and Halosimplex rubrum sp. nov., isolated from salted brown alga Laminaria, and emended description of the genus Halosimplex.</title>
        <authorList>
            <person name="Cui H."/>
        </authorList>
    </citation>
    <scope>NUCLEOTIDE SEQUENCE [LARGE SCALE GENOMIC DNA]</scope>
    <source>
        <strain evidence="3 4">R27</strain>
    </source>
</reference>
<feature type="compositionally biased region" description="Basic and acidic residues" evidence="1">
    <location>
        <begin position="314"/>
        <end position="323"/>
    </location>
</feature>
<feature type="region of interest" description="Disordered" evidence="1">
    <location>
        <begin position="335"/>
        <end position="354"/>
    </location>
</feature>
<dbReference type="GO" id="GO:0071949">
    <property type="term" value="F:FAD binding"/>
    <property type="evidence" value="ECO:0007669"/>
    <property type="project" value="InterPro"/>
</dbReference>
<dbReference type="GeneID" id="56077812"/>
<dbReference type="InterPro" id="IPR002938">
    <property type="entry name" value="FAD-bd"/>
</dbReference>
<dbReference type="PRINTS" id="PR00420">
    <property type="entry name" value="RNGMNOXGNASE"/>
</dbReference>
<keyword evidence="4" id="KW-1185">Reference proteome</keyword>
<feature type="domain" description="FAD-binding" evidence="2">
    <location>
        <begin position="91"/>
        <end position="228"/>
    </location>
</feature>
<dbReference type="Pfam" id="PF01494">
    <property type="entry name" value="FAD_binding_3"/>
    <property type="match status" value="1"/>
</dbReference>
<evidence type="ECO:0000256" key="1">
    <source>
        <dbReference type="SAM" id="MobiDB-lite"/>
    </source>
</evidence>
<proteinExistence type="predicted"/>
<evidence type="ECO:0000313" key="3">
    <source>
        <dbReference type="EMBL" id="QLH77249.1"/>
    </source>
</evidence>
<name>A0A7D5T4T1_9EURY</name>
<dbReference type="OrthoDB" id="242581at2157"/>
<dbReference type="InterPro" id="IPR036188">
    <property type="entry name" value="FAD/NAD-bd_sf"/>
</dbReference>
<sequence>MSDCRLSSPRGRRAAGRWGLTGRLLGRAVTGTSDEPDRGADANPKDDADSVDEAADRTSGSSDRANEADRALGARISVPPDDAIGGRPERQVLVVGETAVGLTLALLLRRAGYDPLVASSDAEPSRSGVTYLPPATLAVLAAVDAAAAVRERGVAVDGVSVRQNDTEAATDAAVPGGLDGVETPPVLVRTRALRRALDARRPARQRDDGTRVAALSPRDDGVAVEFDDGVVEWFDAVVDARGVDAAGHLPDRPRPDRAALVQYETPAPLPADTPGENWTLDRWDSGTVVQRLPRPDGGGGMVRVTAPDPEREDESIAGRREAPLPDATGLATALDGVEPTTVRQARLPERSPDPRWWGSDRVAACGAAAWPVAPATGFRIPLGVEDALAFVRAVARADRPASAVVDAYATSRARRLATLSRTAAAVESDHGYPVPDAAESPLATAALLRTVALGFALSDSLSALQRDGVR</sequence>